<protein>
    <recommendedName>
        <fullName evidence="2">N-acetyltransferase domain-containing protein</fullName>
    </recommendedName>
</protein>
<dbReference type="EMBL" id="MPUH01000459">
    <property type="protein sequence ID" value="OMJ79691.1"/>
    <property type="molecule type" value="Genomic_DNA"/>
</dbReference>
<reference evidence="3 4" key="1">
    <citation type="submission" date="2016-11" db="EMBL/GenBank/DDBJ databases">
        <title>The macronuclear genome of Stentor coeruleus: a giant cell with tiny introns.</title>
        <authorList>
            <person name="Slabodnick M."/>
            <person name="Ruby J.G."/>
            <person name="Reiff S.B."/>
            <person name="Swart E.C."/>
            <person name="Gosai S."/>
            <person name="Prabakaran S."/>
            <person name="Witkowska E."/>
            <person name="Larue G.E."/>
            <person name="Fisher S."/>
            <person name="Freeman R.M."/>
            <person name="Gunawardena J."/>
            <person name="Chu W."/>
            <person name="Stover N.A."/>
            <person name="Gregory B.D."/>
            <person name="Nowacki M."/>
            <person name="Derisi J."/>
            <person name="Roy S.W."/>
            <person name="Marshall W.F."/>
            <person name="Sood P."/>
        </authorList>
    </citation>
    <scope>NUCLEOTIDE SEQUENCE [LARGE SCALE GENOMIC DNA]</scope>
    <source>
        <strain evidence="3">WM001</strain>
    </source>
</reference>
<dbReference type="InterPro" id="IPR016181">
    <property type="entry name" value="Acyl_CoA_acyltransferase"/>
</dbReference>
<keyword evidence="1" id="KW-0812">Transmembrane</keyword>
<sequence>MNILDLVEIRPYEEDYDNLLKDFEKVSATNLSQSFPKSFIKTSTVFYHRFSDKSKLFEWSQIYMVLDKNTHEILGTGQMAMKTITLAGEQEKIMMISGIKIHPDVQSQGVGSKLVTFMHKKAKDMDVSKIVVKLSSGNRKAIRFFLTKLSYQDASYVSMVVINNPKISDEVKSISKDEGQKRTEEFYNGKDLNLKSYKGIFDSPGYLGSFKLEKGTEFIGGSLYNVSYYSEVEITKIILDKKYLLNNTYYYLILIVIFLILLTEFISGYWAYNYYFEDMPYKIMFATSLLLVNLIIIQSFSVLFKFCGDLRKLRKPRLKIFGLFYSNSIESKQEIFYTLINHMAAVVPCEYTSIEFHEDDIYNKFLENADFLKIYMQKNLNNTPVFKWNKRHFVDPRD</sequence>
<keyword evidence="1" id="KW-1133">Transmembrane helix</keyword>
<feature type="transmembrane region" description="Helical" evidence="1">
    <location>
        <begin position="249"/>
        <end position="271"/>
    </location>
</feature>
<dbReference type="OrthoDB" id="8299736at2759"/>
<dbReference type="SUPFAM" id="SSF55729">
    <property type="entry name" value="Acyl-CoA N-acyltransferases (Nat)"/>
    <property type="match status" value="1"/>
</dbReference>
<dbReference type="AlphaFoldDB" id="A0A1R2BSL6"/>
<accession>A0A1R2BSL6</accession>
<dbReference type="Proteomes" id="UP000187209">
    <property type="component" value="Unassembled WGS sequence"/>
</dbReference>
<gene>
    <name evidence="3" type="ORF">SteCoe_20259</name>
</gene>
<evidence type="ECO:0000259" key="2">
    <source>
        <dbReference type="PROSITE" id="PS51186"/>
    </source>
</evidence>
<evidence type="ECO:0000313" key="3">
    <source>
        <dbReference type="EMBL" id="OMJ79691.1"/>
    </source>
</evidence>
<evidence type="ECO:0000256" key="1">
    <source>
        <dbReference type="SAM" id="Phobius"/>
    </source>
</evidence>
<dbReference type="InterPro" id="IPR000182">
    <property type="entry name" value="GNAT_dom"/>
</dbReference>
<proteinExistence type="predicted"/>
<feature type="transmembrane region" description="Helical" evidence="1">
    <location>
        <begin position="283"/>
        <end position="307"/>
    </location>
</feature>
<dbReference type="Gene3D" id="3.40.630.30">
    <property type="match status" value="1"/>
</dbReference>
<keyword evidence="4" id="KW-1185">Reference proteome</keyword>
<dbReference type="CDD" id="cd04301">
    <property type="entry name" value="NAT_SF"/>
    <property type="match status" value="1"/>
</dbReference>
<dbReference type="Pfam" id="PF00583">
    <property type="entry name" value="Acetyltransf_1"/>
    <property type="match status" value="1"/>
</dbReference>
<dbReference type="PROSITE" id="PS51186">
    <property type="entry name" value="GNAT"/>
    <property type="match status" value="1"/>
</dbReference>
<feature type="domain" description="N-acetyltransferase" evidence="2">
    <location>
        <begin position="7"/>
        <end position="199"/>
    </location>
</feature>
<keyword evidence="1" id="KW-0472">Membrane</keyword>
<name>A0A1R2BSL6_9CILI</name>
<evidence type="ECO:0000313" key="4">
    <source>
        <dbReference type="Proteomes" id="UP000187209"/>
    </source>
</evidence>
<organism evidence="3 4">
    <name type="scientific">Stentor coeruleus</name>
    <dbReference type="NCBI Taxonomy" id="5963"/>
    <lineage>
        <taxon>Eukaryota</taxon>
        <taxon>Sar</taxon>
        <taxon>Alveolata</taxon>
        <taxon>Ciliophora</taxon>
        <taxon>Postciliodesmatophora</taxon>
        <taxon>Heterotrichea</taxon>
        <taxon>Heterotrichida</taxon>
        <taxon>Stentoridae</taxon>
        <taxon>Stentor</taxon>
    </lineage>
</organism>
<comment type="caution">
    <text evidence="3">The sequence shown here is derived from an EMBL/GenBank/DDBJ whole genome shotgun (WGS) entry which is preliminary data.</text>
</comment>
<dbReference type="GO" id="GO:0016747">
    <property type="term" value="F:acyltransferase activity, transferring groups other than amino-acyl groups"/>
    <property type="evidence" value="ECO:0007669"/>
    <property type="project" value="InterPro"/>
</dbReference>